<accession>A0ABY4YCN0</accession>
<organism evidence="1 2">
    <name type="scientific">Legionella lytica</name>
    <dbReference type="NCBI Taxonomy" id="96232"/>
    <lineage>
        <taxon>Bacteria</taxon>
        <taxon>Pseudomonadati</taxon>
        <taxon>Pseudomonadota</taxon>
        <taxon>Gammaproteobacteria</taxon>
        <taxon>Legionellales</taxon>
        <taxon>Legionellaceae</taxon>
        <taxon>Legionella</taxon>
    </lineage>
</organism>
<evidence type="ECO:0000313" key="2">
    <source>
        <dbReference type="Proteomes" id="UP001057474"/>
    </source>
</evidence>
<proteinExistence type="predicted"/>
<evidence type="ECO:0000313" key="1">
    <source>
        <dbReference type="EMBL" id="USQ15286.1"/>
    </source>
</evidence>
<name>A0ABY4YCN0_9GAMM</name>
<keyword evidence="2" id="KW-1185">Reference proteome</keyword>
<geneLocation type="plasmid" evidence="1 2">
    <name>pLlyPCM2298_1</name>
</geneLocation>
<reference evidence="1" key="1">
    <citation type="submission" date="2021-03" db="EMBL/GenBank/DDBJ databases">
        <title>Legionella lytica PCM 2298.</title>
        <authorList>
            <person name="Koper P."/>
        </authorList>
    </citation>
    <scope>NUCLEOTIDE SEQUENCE</scope>
    <source>
        <strain evidence="1">PCM 2298</strain>
        <plasmid evidence="1">pLlyPCM2298_1</plasmid>
    </source>
</reference>
<gene>
    <name evidence="1" type="ORF">J2N86_15095</name>
</gene>
<dbReference type="RefSeq" id="WP_252582523.1">
    <property type="nucleotide sequence ID" value="NZ_CP071528.1"/>
</dbReference>
<dbReference type="Proteomes" id="UP001057474">
    <property type="component" value="Plasmid pLlyPCM2298_1"/>
</dbReference>
<keyword evidence="1" id="KW-0614">Plasmid</keyword>
<dbReference type="EMBL" id="CP071528">
    <property type="protein sequence ID" value="USQ15286.1"/>
    <property type="molecule type" value="Genomic_DNA"/>
</dbReference>
<protein>
    <submittedName>
        <fullName evidence="1">Uncharacterized protein</fullName>
    </submittedName>
</protein>
<sequence>MPRIPEDTEQSTTLSRAPTMVLNSYNQTAPQDPALLQRSNAMRLANIGFWFTMGGNEELPEYSEQECDNPEECRPGCR</sequence>